<gene>
    <name evidence="1" type="ORF">POM88_054176</name>
</gene>
<evidence type="ECO:0000313" key="2">
    <source>
        <dbReference type="Proteomes" id="UP001237642"/>
    </source>
</evidence>
<dbReference type="AlphaFoldDB" id="A0AAD8LX97"/>
<organism evidence="1 2">
    <name type="scientific">Heracleum sosnowskyi</name>
    <dbReference type="NCBI Taxonomy" id="360622"/>
    <lineage>
        <taxon>Eukaryota</taxon>
        <taxon>Viridiplantae</taxon>
        <taxon>Streptophyta</taxon>
        <taxon>Embryophyta</taxon>
        <taxon>Tracheophyta</taxon>
        <taxon>Spermatophyta</taxon>
        <taxon>Magnoliopsida</taxon>
        <taxon>eudicotyledons</taxon>
        <taxon>Gunneridae</taxon>
        <taxon>Pentapetalae</taxon>
        <taxon>asterids</taxon>
        <taxon>campanulids</taxon>
        <taxon>Apiales</taxon>
        <taxon>Apiaceae</taxon>
        <taxon>Apioideae</taxon>
        <taxon>apioid superclade</taxon>
        <taxon>Tordylieae</taxon>
        <taxon>Tordyliinae</taxon>
        <taxon>Heracleum</taxon>
    </lineage>
</organism>
<sequence length="645" mass="72597">MNEETKRSWFSEHVVVAGHCTTACDNVELMQERTKGCPVYSLDTCNDDDDFAEPVRIRVGEIQCVENERDRAGVVYEGGKKVNKLKLLRKKCVIDICESAYIVGVGTSSKKRRRDVKVGSSFVGGTRLDVTCKKKLALRKKLSSTSAKCEEKKKKVRTYNRYIQKKFSPSIFSEVIENLSKPQIKWIKDTGFGDLLNFKMQCYPHNLGYNVVEVFDASTCSLVFKGRTIKITEGLVQSTLGFPLGGKCVQFSESEEPYSVWGKQFPGRTSSLISPLMVMHVMSENTEADAIFKWNFLMLMYNFFIESNQNAFLLRDVLRFSGNIDECGEYNWCSLMLDKLKTTQTYWAESPKRNFTGALPLLIYVYVDQVRAEQNKDVVRTEPAYVAWTDALLRERQKYEMKYKCFGIGKIESGAENVEDEETDMMNDADLVNIVNGLSLHDYINSEDNDANTQISNGNMCNANEVLLGDNCEKADDVLPGTNIVRGEGRNDKGIELELGQDMVTVISIDSKITRRQNVASQDSIFTLTATLAEDYATETLALDSKLGNLDSTLCGELLLSPKAHSRDSKLCGKSNCLEKDPCSRYLSQLNPVIASMFKKQACCSIPKLHQVCKTTTEASSTAKQKRINSRARSSLYLLNCLSWK</sequence>
<keyword evidence="2" id="KW-1185">Reference proteome</keyword>
<reference evidence="1" key="2">
    <citation type="submission" date="2023-05" db="EMBL/GenBank/DDBJ databases">
        <authorList>
            <person name="Schelkunov M.I."/>
        </authorList>
    </citation>
    <scope>NUCLEOTIDE SEQUENCE</scope>
    <source>
        <strain evidence="1">Hsosn_3</strain>
        <tissue evidence="1">Leaf</tissue>
    </source>
</reference>
<accession>A0AAD8LX97</accession>
<name>A0AAD8LX97_9APIA</name>
<dbReference type="Proteomes" id="UP001237642">
    <property type="component" value="Unassembled WGS sequence"/>
</dbReference>
<proteinExistence type="predicted"/>
<dbReference type="PANTHER" id="PTHR34835">
    <property type="entry name" value="OS07G0283600 PROTEIN-RELATED"/>
    <property type="match status" value="1"/>
</dbReference>
<protein>
    <submittedName>
        <fullName evidence="1">Uncharacterized protein</fullName>
    </submittedName>
</protein>
<evidence type="ECO:0000313" key="1">
    <source>
        <dbReference type="EMBL" id="KAK1351604.1"/>
    </source>
</evidence>
<dbReference type="EMBL" id="JAUIZM010000030">
    <property type="protein sequence ID" value="KAK1351604.1"/>
    <property type="molecule type" value="Genomic_DNA"/>
</dbReference>
<comment type="caution">
    <text evidence="1">The sequence shown here is derived from an EMBL/GenBank/DDBJ whole genome shotgun (WGS) entry which is preliminary data.</text>
</comment>
<reference evidence="1" key="1">
    <citation type="submission" date="2023-02" db="EMBL/GenBank/DDBJ databases">
        <title>Genome of toxic invasive species Heracleum sosnowskyi carries increased number of genes despite the absence of recent whole-genome duplications.</title>
        <authorList>
            <person name="Schelkunov M."/>
            <person name="Shtratnikova V."/>
            <person name="Makarenko M."/>
            <person name="Klepikova A."/>
            <person name="Omelchenko D."/>
            <person name="Novikova G."/>
            <person name="Obukhova E."/>
            <person name="Bogdanov V."/>
            <person name="Penin A."/>
            <person name="Logacheva M."/>
        </authorList>
    </citation>
    <scope>NUCLEOTIDE SEQUENCE</scope>
    <source>
        <strain evidence="1">Hsosn_3</strain>
        <tissue evidence="1">Leaf</tissue>
    </source>
</reference>